<keyword evidence="3" id="KW-1185">Reference proteome</keyword>
<dbReference type="RefSeq" id="WP_213533029.1">
    <property type="nucleotide sequence ID" value="NZ_BOVQ01000001.1"/>
</dbReference>
<organism evidence="2 3">
    <name type="scientific">Lactococcus nasutitermitis</name>
    <dbReference type="NCBI Taxonomy" id="1652957"/>
    <lineage>
        <taxon>Bacteria</taxon>
        <taxon>Bacillati</taxon>
        <taxon>Bacillota</taxon>
        <taxon>Bacilli</taxon>
        <taxon>Lactobacillales</taxon>
        <taxon>Streptococcaceae</taxon>
        <taxon>Lactococcus</taxon>
    </lineage>
</organism>
<gene>
    <name evidence="2" type="ORF">ACFO26_07570</name>
</gene>
<keyword evidence="1" id="KW-0472">Membrane</keyword>
<protein>
    <submittedName>
        <fullName evidence="2">DUF805 domain-containing protein</fullName>
    </submittedName>
</protein>
<dbReference type="PANTHER" id="PTHR34980:SF2">
    <property type="entry name" value="INNER MEMBRANE PROTEIN YHAH-RELATED"/>
    <property type="match status" value="1"/>
</dbReference>
<dbReference type="Proteomes" id="UP001595987">
    <property type="component" value="Unassembled WGS sequence"/>
</dbReference>
<proteinExistence type="predicted"/>
<keyword evidence="1" id="KW-0812">Transmembrane</keyword>
<feature type="transmembrane region" description="Helical" evidence="1">
    <location>
        <begin position="76"/>
        <end position="94"/>
    </location>
</feature>
<evidence type="ECO:0000256" key="1">
    <source>
        <dbReference type="SAM" id="Phobius"/>
    </source>
</evidence>
<dbReference type="EMBL" id="JBHSGD010000005">
    <property type="protein sequence ID" value="MFC4652766.1"/>
    <property type="molecule type" value="Genomic_DNA"/>
</dbReference>
<dbReference type="InterPro" id="IPR008523">
    <property type="entry name" value="DUF805"/>
</dbReference>
<sequence length="166" mass="18868">MITAYKKYLKNAGKFNGYASRSDYWWVFLANTIIFGILFALRFSLTSLSISHSNVKSPETLSNNATNLFLHPRSGILLALLILTIILGILILVPNMMLTARRLRDAAFPAWIAFIFGLLALYGILNNFLNFSFIGRWGFALNLLTFIIYILCIMSNPKKQHKNTEK</sequence>
<dbReference type="Pfam" id="PF05656">
    <property type="entry name" value="DUF805"/>
    <property type="match status" value="1"/>
</dbReference>
<feature type="transmembrane region" description="Helical" evidence="1">
    <location>
        <begin position="24"/>
        <end position="45"/>
    </location>
</feature>
<name>A0ABV9JE45_9LACT</name>
<keyword evidence="1" id="KW-1133">Transmembrane helix</keyword>
<comment type="caution">
    <text evidence="2">The sequence shown here is derived from an EMBL/GenBank/DDBJ whole genome shotgun (WGS) entry which is preliminary data.</text>
</comment>
<dbReference type="PANTHER" id="PTHR34980">
    <property type="entry name" value="INNER MEMBRANE PROTEIN-RELATED-RELATED"/>
    <property type="match status" value="1"/>
</dbReference>
<accession>A0ABV9JE45</accession>
<evidence type="ECO:0000313" key="2">
    <source>
        <dbReference type="EMBL" id="MFC4652766.1"/>
    </source>
</evidence>
<reference evidence="3" key="1">
    <citation type="journal article" date="2019" name="Int. J. Syst. Evol. Microbiol.">
        <title>The Global Catalogue of Microorganisms (GCM) 10K type strain sequencing project: providing services to taxonomists for standard genome sequencing and annotation.</title>
        <authorList>
            <consortium name="The Broad Institute Genomics Platform"/>
            <consortium name="The Broad Institute Genome Sequencing Center for Infectious Disease"/>
            <person name="Wu L."/>
            <person name="Ma J."/>
        </authorList>
    </citation>
    <scope>NUCLEOTIDE SEQUENCE [LARGE SCALE GENOMIC DNA]</scope>
    <source>
        <strain evidence="3">CCUG 63287</strain>
    </source>
</reference>
<evidence type="ECO:0000313" key="3">
    <source>
        <dbReference type="Proteomes" id="UP001595987"/>
    </source>
</evidence>
<feature type="transmembrane region" description="Helical" evidence="1">
    <location>
        <begin position="106"/>
        <end position="125"/>
    </location>
</feature>
<feature type="transmembrane region" description="Helical" evidence="1">
    <location>
        <begin position="137"/>
        <end position="156"/>
    </location>
</feature>